<proteinExistence type="predicted"/>
<keyword evidence="2" id="KW-1185">Reference proteome</keyword>
<name>A0A4C1SB14_EUMVA</name>
<dbReference type="AlphaFoldDB" id="A0A4C1SB14"/>
<dbReference type="EMBL" id="BGZK01009750">
    <property type="protein sequence ID" value="GBO99291.1"/>
    <property type="molecule type" value="Genomic_DNA"/>
</dbReference>
<evidence type="ECO:0000313" key="2">
    <source>
        <dbReference type="Proteomes" id="UP000299102"/>
    </source>
</evidence>
<accession>A0A4C1SB14</accession>
<dbReference type="OrthoDB" id="1507364at2759"/>
<reference evidence="1 2" key="1">
    <citation type="journal article" date="2019" name="Commun. Biol.">
        <title>The bagworm genome reveals a unique fibroin gene that provides high tensile strength.</title>
        <authorList>
            <person name="Kono N."/>
            <person name="Nakamura H."/>
            <person name="Ohtoshi R."/>
            <person name="Tomita M."/>
            <person name="Numata K."/>
            <person name="Arakawa K."/>
        </authorList>
    </citation>
    <scope>NUCLEOTIDE SEQUENCE [LARGE SCALE GENOMIC DNA]</scope>
</reference>
<sequence>MKEIKDKVRLPLQQHHFINADSNITVKQPNAIQQQKNLASPTIAVPQVAQNSITDSALSAPPPTSQFVHWSNPVIGGGPFCNINQRKQQKPNSSNLTIFLFNIQAQAAYAAAAANVPSSQATAANSQQETYSVLRVGNGNFLKIYHCPENAMGHLSGEGSFSPMTHYNQGQTTNFHQVHQQGSLAIQQTVQPPQSHGQLTGTTSSLSCQAFNSYELFLAMHTQLPTAEMAPLLLLGPSPKSSALTTTEGTGVDHVTDMETAKIIPNVPNNNANNSNWTCNPYSCISTCNQGHIDVLNHTGPETLFCILGIQQHQQHRSQLNQHHSLAKKYER</sequence>
<protein>
    <submittedName>
        <fullName evidence="1">Uncharacterized protein</fullName>
    </submittedName>
</protein>
<organism evidence="1 2">
    <name type="scientific">Eumeta variegata</name>
    <name type="common">Bagworm moth</name>
    <name type="synonym">Eumeta japonica</name>
    <dbReference type="NCBI Taxonomy" id="151549"/>
    <lineage>
        <taxon>Eukaryota</taxon>
        <taxon>Metazoa</taxon>
        <taxon>Ecdysozoa</taxon>
        <taxon>Arthropoda</taxon>
        <taxon>Hexapoda</taxon>
        <taxon>Insecta</taxon>
        <taxon>Pterygota</taxon>
        <taxon>Neoptera</taxon>
        <taxon>Endopterygota</taxon>
        <taxon>Lepidoptera</taxon>
        <taxon>Glossata</taxon>
        <taxon>Ditrysia</taxon>
        <taxon>Tineoidea</taxon>
        <taxon>Psychidae</taxon>
        <taxon>Oiketicinae</taxon>
        <taxon>Eumeta</taxon>
    </lineage>
</organism>
<comment type="caution">
    <text evidence="1">The sequence shown here is derived from an EMBL/GenBank/DDBJ whole genome shotgun (WGS) entry which is preliminary data.</text>
</comment>
<dbReference type="Proteomes" id="UP000299102">
    <property type="component" value="Unassembled WGS sequence"/>
</dbReference>
<evidence type="ECO:0000313" key="1">
    <source>
        <dbReference type="EMBL" id="GBO99291.1"/>
    </source>
</evidence>
<gene>
    <name evidence="1" type="ORF">EVAR_70963_1</name>
</gene>